<accession>A0A165HPR4</accession>
<feature type="region of interest" description="Disordered" evidence="1">
    <location>
        <begin position="93"/>
        <end position="123"/>
    </location>
</feature>
<proteinExistence type="predicted"/>
<dbReference type="OrthoDB" id="10451000at2759"/>
<feature type="compositionally biased region" description="Low complexity" evidence="1">
    <location>
        <begin position="93"/>
        <end position="107"/>
    </location>
</feature>
<gene>
    <name evidence="2" type="ORF">CALCODRAFT_187291</name>
</gene>
<dbReference type="Proteomes" id="UP000076842">
    <property type="component" value="Unassembled WGS sequence"/>
</dbReference>
<keyword evidence="3" id="KW-1185">Reference proteome</keyword>
<evidence type="ECO:0000313" key="2">
    <source>
        <dbReference type="EMBL" id="KZT59575.1"/>
    </source>
</evidence>
<dbReference type="AlphaFoldDB" id="A0A165HPR4"/>
<dbReference type="EMBL" id="KV423939">
    <property type="protein sequence ID" value="KZT59575.1"/>
    <property type="molecule type" value="Genomic_DNA"/>
</dbReference>
<organism evidence="2 3">
    <name type="scientific">Calocera cornea HHB12733</name>
    <dbReference type="NCBI Taxonomy" id="1353952"/>
    <lineage>
        <taxon>Eukaryota</taxon>
        <taxon>Fungi</taxon>
        <taxon>Dikarya</taxon>
        <taxon>Basidiomycota</taxon>
        <taxon>Agaricomycotina</taxon>
        <taxon>Dacrymycetes</taxon>
        <taxon>Dacrymycetales</taxon>
        <taxon>Dacrymycetaceae</taxon>
        <taxon>Calocera</taxon>
    </lineage>
</organism>
<name>A0A165HPR4_9BASI</name>
<evidence type="ECO:0000313" key="3">
    <source>
        <dbReference type="Proteomes" id="UP000076842"/>
    </source>
</evidence>
<sequence length="240" mass="27183">MPGAKLDHIPRSKDVTIGKRTALREPDTHRCPTGRRLQANALTNAYSSLFPTTSGNISLTLNSANTSTPYNKPQLTMPLISLLRSLSFRRLPALDGPDSSSDPSQRSTSRRSKREQSRERRASVLQECLTRSIDPILLPLPEGGETHRRAERRVRARHISFDATTEAHQRYKSLGFPRIPTYSVELERREYVPYPAHWSRSYHAMYEGAEGPIIQDAMYMSLLHVVSRLSPWRASIYAGN</sequence>
<evidence type="ECO:0000256" key="1">
    <source>
        <dbReference type="SAM" id="MobiDB-lite"/>
    </source>
</evidence>
<dbReference type="InParanoid" id="A0A165HPR4"/>
<protein>
    <submittedName>
        <fullName evidence="2">Uncharacterized protein</fullName>
    </submittedName>
</protein>
<reference evidence="2 3" key="1">
    <citation type="journal article" date="2016" name="Mol. Biol. Evol.">
        <title>Comparative Genomics of Early-Diverging Mushroom-Forming Fungi Provides Insights into the Origins of Lignocellulose Decay Capabilities.</title>
        <authorList>
            <person name="Nagy L.G."/>
            <person name="Riley R."/>
            <person name="Tritt A."/>
            <person name="Adam C."/>
            <person name="Daum C."/>
            <person name="Floudas D."/>
            <person name="Sun H."/>
            <person name="Yadav J.S."/>
            <person name="Pangilinan J."/>
            <person name="Larsson K.H."/>
            <person name="Matsuura K."/>
            <person name="Barry K."/>
            <person name="Labutti K."/>
            <person name="Kuo R."/>
            <person name="Ohm R.A."/>
            <person name="Bhattacharya S.S."/>
            <person name="Shirouzu T."/>
            <person name="Yoshinaga Y."/>
            <person name="Martin F.M."/>
            <person name="Grigoriev I.V."/>
            <person name="Hibbett D.S."/>
        </authorList>
    </citation>
    <scope>NUCLEOTIDE SEQUENCE [LARGE SCALE GENOMIC DNA]</scope>
    <source>
        <strain evidence="2 3">HHB12733</strain>
    </source>
</reference>